<dbReference type="Gene3D" id="2.60.120.1440">
    <property type="match status" value="1"/>
</dbReference>
<name>A0A6I3KNT8_9HYPH</name>
<evidence type="ECO:0000259" key="2">
    <source>
        <dbReference type="Pfam" id="PF04773"/>
    </source>
</evidence>
<organism evidence="4 5">
    <name type="scientific">Hyphomicrobium album</name>
    <dbReference type="NCBI Taxonomy" id="2665159"/>
    <lineage>
        <taxon>Bacteria</taxon>
        <taxon>Pseudomonadati</taxon>
        <taxon>Pseudomonadota</taxon>
        <taxon>Alphaproteobacteria</taxon>
        <taxon>Hyphomicrobiales</taxon>
        <taxon>Hyphomicrobiaceae</taxon>
        <taxon>Hyphomicrobium</taxon>
    </lineage>
</organism>
<dbReference type="InterPro" id="IPR012373">
    <property type="entry name" value="Ferrdict_sens_TM"/>
</dbReference>
<dbReference type="Proteomes" id="UP000440694">
    <property type="component" value="Unassembled WGS sequence"/>
</dbReference>
<comment type="caution">
    <text evidence="4">The sequence shown here is derived from an EMBL/GenBank/DDBJ whole genome shotgun (WGS) entry which is preliminary data.</text>
</comment>
<protein>
    <submittedName>
        <fullName evidence="4">DUF4880 domain-containing protein</fullName>
    </submittedName>
</protein>
<evidence type="ECO:0000259" key="3">
    <source>
        <dbReference type="Pfam" id="PF16220"/>
    </source>
</evidence>
<dbReference type="PANTHER" id="PTHR30273:SF2">
    <property type="entry name" value="PROTEIN FECR"/>
    <property type="match status" value="1"/>
</dbReference>
<dbReference type="Gene3D" id="3.55.50.30">
    <property type="match status" value="1"/>
</dbReference>
<evidence type="ECO:0000313" key="5">
    <source>
        <dbReference type="Proteomes" id="UP000440694"/>
    </source>
</evidence>
<reference evidence="4 5" key="1">
    <citation type="submission" date="2019-11" db="EMBL/GenBank/DDBJ databases">
        <title>Identification of a novel strain.</title>
        <authorList>
            <person name="Xu Q."/>
            <person name="Wang G."/>
        </authorList>
    </citation>
    <scope>NUCLEOTIDE SEQUENCE [LARGE SCALE GENOMIC DNA]</scope>
    <source>
        <strain evidence="5">xq</strain>
    </source>
</reference>
<dbReference type="Pfam" id="PF04773">
    <property type="entry name" value="FecR"/>
    <property type="match status" value="1"/>
</dbReference>
<dbReference type="Pfam" id="PF16220">
    <property type="entry name" value="DUF4880"/>
    <property type="match status" value="1"/>
</dbReference>
<evidence type="ECO:0000313" key="4">
    <source>
        <dbReference type="EMBL" id="MTD94381.1"/>
    </source>
</evidence>
<dbReference type="InterPro" id="IPR032623">
    <property type="entry name" value="FecR_N"/>
</dbReference>
<dbReference type="InterPro" id="IPR006860">
    <property type="entry name" value="FecR"/>
</dbReference>
<keyword evidence="5" id="KW-1185">Reference proteome</keyword>
<keyword evidence="1" id="KW-1133">Transmembrane helix</keyword>
<keyword evidence="1" id="KW-0812">Transmembrane</keyword>
<keyword evidence="1" id="KW-0472">Membrane</keyword>
<sequence length="374" mass="40265">MRLPIARCALSERSCKDSVPSRRRDLRQMRIQSDARGCGAGSASSGHAIVADIPENPFLTVVDREAHDWMMRFTAGNASPEDLAAFKQWSASNPARTQAFARACQLWEAIEPANQIRVQEHRKDAQKRSVRVGRRAVVGGALAASVGAAIYLAARPPLGLWPSWSELAADYRTAPGEQRSITLAGGPHVELNTRTSIALRPSANGTERIELIAGEASIVTRSEMRRAVEVIAADGQALTADAVFNIRYEKNIVCTTCVAGRLDIIHKGHVVRVRAGEQVAYSPDGLGSVTKVNASLVTAWKGGMLVFQSTPLAEAVAEINRYRSTPIIVINAALGRRLFNARFQIASIDGVVEQIQSVFGASVTRLPGGIVLLG</sequence>
<dbReference type="PANTHER" id="PTHR30273">
    <property type="entry name" value="PERIPLASMIC SIGNAL SENSOR AND SIGMA FACTOR ACTIVATOR FECR-RELATED"/>
    <property type="match status" value="1"/>
</dbReference>
<proteinExistence type="predicted"/>
<dbReference type="EMBL" id="WMBQ01000001">
    <property type="protein sequence ID" value="MTD94381.1"/>
    <property type="molecule type" value="Genomic_DNA"/>
</dbReference>
<evidence type="ECO:0000256" key="1">
    <source>
        <dbReference type="SAM" id="Phobius"/>
    </source>
</evidence>
<feature type="domain" description="FecR protein" evidence="2">
    <location>
        <begin position="170"/>
        <end position="261"/>
    </location>
</feature>
<dbReference type="PIRSF" id="PIRSF018266">
    <property type="entry name" value="FecR"/>
    <property type="match status" value="1"/>
</dbReference>
<dbReference type="AlphaFoldDB" id="A0A6I3KNT8"/>
<feature type="domain" description="FecR N-terminal" evidence="3">
    <location>
        <begin position="64"/>
        <end position="106"/>
    </location>
</feature>
<gene>
    <name evidence="4" type="ORF">GIW81_08545</name>
</gene>
<dbReference type="GO" id="GO:0016989">
    <property type="term" value="F:sigma factor antagonist activity"/>
    <property type="evidence" value="ECO:0007669"/>
    <property type="project" value="TreeGrafter"/>
</dbReference>
<feature type="transmembrane region" description="Helical" evidence="1">
    <location>
        <begin position="136"/>
        <end position="154"/>
    </location>
</feature>
<accession>A0A6I3KNT8</accession>